<dbReference type="Proteomes" id="UP000825729">
    <property type="component" value="Unassembled WGS sequence"/>
</dbReference>
<evidence type="ECO:0000259" key="4">
    <source>
        <dbReference type="PROSITE" id="PS50882"/>
    </source>
</evidence>
<evidence type="ECO:0000313" key="6">
    <source>
        <dbReference type="Proteomes" id="UP000825729"/>
    </source>
</evidence>
<dbReference type="InterPro" id="IPR009297">
    <property type="entry name" value="DUF952"/>
</dbReference>
<evidence type="ECO:0000256" key="3">
    <source>
        <dbReference type="ARBA" id="ARBA00022884"/>
    </source>
</evidence>
<keyword evidence="3" id="KW-0694">RNA-binding</keyword>
<sequence length="840" mass="92357">MEVSGGCIAPEFVYRISTAEEWGELQKNGSSSGGDFDKSSGFIHLSNIDQVMGTLQSFFQGREGLYLLQLDTAKLGEGLVYEAVDESNTFPHFYGPCRSFVPLPLEAVSKAEKLELRDELRFGTFVSHGAVRLSRRGGCANMERYSGSERQTAETYVIHSTYLNQHLVAAPPLEETVIMDNSVGTELVVDQGPYYPAVSNYYGYYCTGFESPSEWEDHYRFFGLDGLDPQYTGLQTEGLPYVYYPPSYGYADSPYNPYNPYIPGAVVALDSPFVGPQQYYGAPPAYQHPVSSPGYVPVLVQPTADVLPNSAVEATVLSGVSSAGGPSGTGVKHIIPPNSAVTVACPTSSGSDQRTHSASNIIIPPSKISGVAQVKSASTKQPSSYADATTSRISISTSSHVNQNRSVLTSNKPAENFGFGRATMHNPLKAPLPVNNGFDFGTDANGWAAVHNLRSVGADAFGEQNRGPRTSRLKNKWSTSIALKEYSTNMVGSNAQASILIYADQYNKEDFPVHYPNAKFFVIKSYSEDDVHKSIKYGVWSSTPAGNKKLDAAFDDARRVDCGEPGKCPVFLFFSVNASGQFCGVAEMMGPVDYEKDMDFWQQDKWSGSFPVKWHIVKDVPNSSFRHVILENNENKPVTNSRDTQEIWFSPGTEMLKIFKNYSSKTSLLDDFMYYEERQKIRQEEKLRLLKSYESSFFVPSFVPVSKANVTISQPLKRNENLPKQNEKNILEKKSLTVGDQTIDKQDVQDSSLSRQEKVNEVAEESKVVSSIVKKINSLSIDSLEGSVTRVSEPVSTGCPVDVVTVGSMPVRVNGFNDSNHGILTIGTISIDPKSVRIDK</sequence>
<dbReference type="CDD" id="cd21134">
    <property type="entry name" value="YTH"/>
    <property type="match status" value="1"/>
</dbReference>
<dbReference type="FunFam" id="3.10.590.10:FF:000001">
    <property type="entry name" value="YTH domain family 1, isoform CRA_a"/>
    <property type="match status" value="1"/>
</dbReference>
<dbReference type="PROSITE" id="PS50882">
    <property type="entry name" value="YTH"/>
    <property type="match status" value="1"/>
</dbReference>
<protein>
    <recommendedName>
        <fullName evidence="4">YTH domain-containing protein</fullName>
    </recommendedName>
</protein>
<evidence type="ECO:0000313" key="5">
    <source>
        <dbReference type="EMBL" id="KAG9459870.1"/>
    </source>
</evidence>
<dbReference type="EMBL" id="JAINDJ010000002">
    <property type="protein sequence ID" value="KAG9459870.1"/>
    <property type="molecule type" value="Genomic_DNA"/>
</dbReference>
<organism evidence="5 6">
    <name type="scientific">Aristolochia fimbriata</name>
    <name type="common">White veined hardy Dutchman's pipe vine</name>
    <dbReference type="NCBI Taxonomy" id="158543"/>
    <lineage>
        <taxon>Eukaryota</taxon>
        <taxon>Viridiplantae</taxon>
        <taxon>Streptophyta</taxon>
        <taxon>Embryophyta</taxon>
        <taxon>Tracheophyta</taxon>
        <taxon>Spermatophyta</taxon>
        <taxon>Magnoliopsida</taxon>
        <taxon>Magnoliidae</taxon>
        <taxon>Piperales</taxon>
        <taxon>Aristolochiaceae</taxon>
        <taxon>Aristolochia</taxon>
    </lineage>
</organism>
<proteinExistence type="predicted"/>
<reference evidence="5 6" key="1">
    <citation type="submission" date="2021-07" db="EMBL/GenBank/DDBJ databases">
        <title>The Aristolochia fimbriata genome: insights into angiosperm evolution, floral development and chemical biosynthesis.</title>
        <authorList>
            <person name="Jiao Y."/>
        </authorList>
    </citation>
    <scope>NUCLEOTIDE SEQUENCE [LARGE SCALE GENOMIC DNA]</scope>
    <source>
        <strain evidence="5">IBCAS-2021</strain>
        <tissue evidence="5">Leaf</tissue>
    </source>
</reference>
<dbReference type="InterPro" id="IPR045168">
    <property type="entry name" value="YTH_prot"/>
</dbReference>
<dbReference type="InterPro" id="IPR007275">
    <property type="entry name" value="YTH_domain"/>
</dbReference>
<dbReference type="Pfam" id="PF06108">
    <property type="entry name" value="DUF952"/>
    <property type="match status" value="1"/>
</dbReference>
<dbReference type="SUPFAM" id="SSF56399">
    <property type="entry name" value="ADP-ribosylation"/>
    <property type="match status" value="1"/>
</dbReference>
<dbReference type="Gene3D" id="3.20.170.20">
    <property type="entry name" value="Protein of unknown function DUF952"/>
    <property type="match status" value="1"/>
</dbReference>
<name>A0AAV7FF78_ARIFI</name>
<evidence type="ECO:0000256" key="1">
    <source>
        <dbReference type="ARBA" id="ARBA00004496"/>
    </source>
</evidence>
<accession>A0AAV7FF78</accession>
<dbReference type="Pfam" id="PF04146">
    <property type="entry name" value="YTH"/>
    <property type="match status" value="1"/>
</dbReference>
<dbReference type="AlphaFoldDB" id="A0AAV7FF78"/>
<dbReference type="GO" id="GO:0061157">
    <property type="term" value="P:mRNA destabilization"/>
    <property type="evidence" value="ECO:0007669"/>
    <property type="project" value="TreeGrafter"/>
</dbReference>
<keyword evidence="6" id="KW-1185">Reference proteome</keyword>
<dbReference type="GO" id="GO:0003729">
    <property type="term" value="F:mRNA binding"/>
    <property type="evidence" value="ECO:0007669"/>
    <property type="project" value="TreeGrafter"/>
</dbReference>
<comment type="subcellular location">
    <subcellularLocation>
        <location evidence="1">Cytoplasm</location>
    </subcellularLocation>
</comment>
<dbReference type="GO" id="GO:0005737">
    <property type="term" value="C:cytoplasm"/>
    <property type="evidence" value="ECO:0007669"/>
    <property type="project" value="UniProtKB-SubCell"/>
</dbReference>
<dbReference type="Gene3D" id="3.10.590.10">
    <property type="entry name" value="ph1033 like domains"/>
    <property type="match status" value="1"/>
</dbReference>
<feature type="domain" description="YTH" evidence="4">
    <location>
        <begin position="518"/>
        <end position="659"/>
    </location>
</feature>
<comment type="caution">
    <text evidence="5">The sequence shown here is derived from an EMBL/GenBank/DDBJ whole genome shotgun (WGS) entry which is preliminary data.</text>
</comment>
<dbReference type="PANTHER" id="PTHR12357:SF92">
    <property type="entry name" value="YTH DOMAIN-CONTAINING FAMILY PROTEIN"/>
    <property type="match status" value="1"/>
</dbReference>
<dbReference type="PANTHER" id="PTHR12357">
    <property type="entry name" value="YTH YT521-B HOMOLOGY DOMAIN-CONTAINING"/>
    <property type="match status" value="1"/>
</dbReference>
<gene>
    <name evidence="5" type="ORF">H6P81_004378</name>
</gene>
<keyword evidence="2" id="KW-0963">Cytoplasm</keyword>
<evidence type="ECO:0000256" key="2">
    <source>
        <dbReference type="ARBA" id="ARBA00022490"/>
    </source>
</evidence>